<dbReference type="Pfam" id="PF00023">
    <property type="entry name" value="Ank"/>
    <property type="match status" value="1"/>
</dbReference>
<evidence type="ECO:0000256" key="6">
    <source>
        <dbReference type="ARBA" id="ARBA00022741"/>
    </source>
</evidence>
<evidence type="ECO:0000256" key="11">
    <source>
        <dbReference type="PROSITE-ProRule" id="PRU00023"/>
    </source>
</evidence>
<feature type="compositionally biased region" description="Gly residues" evidence="13">
    <location>
        <begin position="12"/>
        <end position="21"/>
    </location>
</feature>
<feature type="repeat" description="ANK" evidence="11">
    <location>
        <begin position="291"/>
        <end position="318"/>
    </location>
</feature>
<dbReference type="Gene3D" id="1.10.510.10">
    <property type="entry name" value="Transferase(Phosphotransferase) domain 1"/>
    <property type="match status" value="1"/>
</dbReference>
<dbReference type="Pfam" id="PF00069">
    <property type="entry name" value="Pkinase"/>
    <property type="match status" value="1"/>
</dbReference>
<feature type="compositionally biased region" description="Low complexity" evidence="13">
    <location>
        <begin position="604"/>
        <end position="615"/>
    </location>
</feature>
<proteinExistence type="predicted"/>
<dbReference type="PROSITE" id="PS50297">
    <property type="entry name" value="ANK_REP_REGION"/>
    <property type="match status" value="4"/>
</dbReference>
<dbReference type="OrthoDB" id="1043025at2759"/>
<evidence type="ECO:0000256" key="10">
    <source>
        <dbReference type="ARBA" id="ARBA00023298"/>
    </source>
</evidence>
<dbReference type="PROSITE" id="PS00107">
    <property type="entry name" value="PROTEIN_KINASE_ATP"/>
    <property type="match status" value="1"/>
</dbReference>
<evidence type="ECO:0000256" key="5">
    <source>
        <dbReference type="ARBA" id="ARBA00022679"/>
    </source>
</evidence>
<keyword evidence="9" id="KW-0800">Toxin</keyword>
<dbReference type="InterPro" id="IPR036770">
    <property type="entry name" value="Ankyrin_rpt-contain_sf"/>
</dbReference>
<dbReference type="InterPro" id="IPR017441">
    <property type="entry name" value="Protein_kinase_ATP_BS"/>
</dbReference>
<evidence type="ECO:0000256" key="3">
    <source>
        <dbReference type="ARBA" id="ARBA00022527"/>
    </source>
</evidence>
<dbReference type="Proteomes" id="UP000594260">
    <property type="component" value="Unplaced"/>
</dbReference>
<feature type="domain" description="Protein kinase" evidence="14">
    <location>
        <begin position="849"/>
        <end position="1107"/>
    </location>
</feature>
<dbReference type="PROSITE" id="PS50088">
    <property type="entry name" value="ANK_REPEAT"/>
    <property type="match status" value="5"/>
</dbReference>
<dbReference type="PROSITE" id="PS00108">
    <property type="entry name" value="PROTEIN_KINASE_ST"/>
    <property type="match status" value="1"/>
</dbReference>
<dbReference type="PANTHER" id="PTHR11584">
    <property type="entry name" value="SERINE/THREONINE PROTEIN KINASE"/>
    <property type="match status" value="1"/>
</dbReference>
<evidence type="ECO:0000256" key="4">
    <source>
        <dbReference type="ARBA" id="ARBA00022537"/>
    </source>
</evidence>
<dbReference type="InterPro" id="IPR000719">
    <property type="entry name" value="Prot_kinase_dom"/>
</dbReference>
<dbReference type="InterPro" id="IPR011009">
    <property type="entry name" value="Kinase-like_dom_sf"/>
</dbReference>
<dbReference type="OMA" id="HASINDD"/>
<feature type="compositionally biased region" description="Polar residues" evidence="13">
    <location>
        <begin position="542"/>
        <end position="552"/>
    </location>
</feature>
<protein>
    <recommendedName>
        <fullName evidence="14">Protein kinase domain-containing protein</fullName>
    </recommendedName>
</protein>
<organism evidence="15 16">
    <name type="scientific">Varroa destructor</name>
    <name type="common">Honeybee mite</name>
    <dbReference type="NCBI Taxonomy" id="109461"/>
    <lineage>
        <taxon>Eukaryota</taxon>
        <taxon>Metazoa</taxon>
        <taxon>Ecdysozoa</taxon>
        <taxon>Arthropoda</taxon>
        <taxon>Chelicerata</taxon>
        <taxon>Arachnida</taxon>
        <taxon>Acari</taxon>
        <taxon>Parasitiformes</taxon>
        <taxon>Mesostigmata</taxon>
        <taxon>Gamasina</taxon>
        <taxon>Dermanyssoidea</taxon>
        <taxon>Varroidae</taxon>
        <taxon>Varroa</taxon>
    </lineage>
</organism>
<evidence type="ECO:0000256" key="8">
    <source>
        <dbReference type="ARBA" id="ARBA00022840"/>
    </source>
</evidence>
<keyword evidence="10" id="KW-1053">Target membrane</keyword>
<dbReference type="GO" id="GO:0005524">
    <property type="term" value="F:ATP binding"/>
    <property type="evidence" value="ECO:0007669"/>
    <property type="project" value="UniProtKB-UniRule"/>
</dbReference>
<dbReference type="Pfam" id="PF12796">
    <property type="entry name" value="Ank_2"/>
    <property type="match status" value="2"/>
</dbReference>
<reference evidence="15" key="1">
    <citation type="submission" date="2021-01" db="UniProtKB">
        <authorList>
            <consortium name="EnsemblMetazoa"/>
        </authorList>
    </citation>
    <scope>IDENTIFICATION</scope>
</reference>
<keyword evidence="9" id="KW-0638">Presynaptic neurotoxin</keyword>
<dbReference type="SMART" id="SM00248">
    <property type="entry name" value="ANK"/>
    <property type="match status" value="8"/>
</dbReference>
<evidence type="ECO:0000256" key="13">
    <source>
        <dbReference type="SAM" id="MobiDB-lite"/>
    </source>
</evidence>
<dbReference type="InParanoid" id="A0A7M7J3B3"/>
<keyword evidence="8 12" id="KW-0067">ATP-binding</keyword>
<dbReference type="AlphaFoldDB" id="A0A7M7J3B3"/>
<evidence type="ECO:0000256" key="12">
    <source>
        <dbReference type="PROSITE-ProRule" id="PRU10141"/>
    </source>
</evidence>
<evidence type="ECO:0000256" key="1">
    <source>
        <dbReference type="ARBA" id="ARBA00004175"/>
    </source>
</evidence>
<dbReference type="CDD" id="cd06606">
    <property type="entry name" value="STKc_MAPKKK"/>
    <property type="match status" value="1"/>
</dbReference>
<dbReference type="InterPro" id="IPR008271">
    <property type="entry name" value="Ser/Thr_kinase_AS"/>
</dbReference>
<dbReference type="SUPFAM" id="SSF48403">
    <property type="entry name" value="Ankyrin repeat"/>
    <property type="match status" value="1"/>
</dbReference>
<dbReference type="SMART" id="SM00220">
    <property type="entry name" value="S_TKc"/>
    <property type="match status" value="1"/>
</dbReference>
<keyword evidence="5" id="KW-0808">Transferase</keyword>
<dbReference type="RefSeq" id="XP_022646214.1">
    <property type="nucleotide sequence ID" value="XM_022790479.1"/>
</dbReference>
<dbReference type="GO" id="GO:0044218">
    <property type="term" value="C:other organism cell membrane"/>
    <property type="evidence" value="ECO:0007669"/>
    <property type="project" value="UniProtKB-KW"/>
</dbReference>
<evidence type="ECO:0000256" key="7">
    <source>
        <dbReference type="ARBA" id="ARBA00022777"/>
    </source>
</evidence>
<comment type="subcellular location">
    <subcellularLocation>
        <location evidence="1">Target cell membrane</location>
    </subcellularLocation>
</comment>
<feature type="repeat" description="ANK" evidence="11">
    <location>
        <begin position="222"/>
        <end position="257"/>
    </location>
</feature>
<dbReference type="GO" id="GO:0035556">
    <property type="term" value="P:intracellular signal transduction"/>
    <property type="evidence" value="ECO:0007669"/>
    <property type="project" value="UniProtKB-ARBA"/>
</dbReference>
<keyword evidence="3" id="KW-0723">Serine/threonine-protein kinase</keyword>
<feature type="region of interest" description="Disordered" evidence="13">
    <location>
        <begin position="570"/>
        <end position="616"/>
    </location>
</feature>
<dbReference type="EnsemblMetazoa" id="XM_022790479">
    <property type="protein sequence ID" value="XP_022646214"/>
    <property type="gene ID" value="LOC111243988"/>
</dbReference>
<evidence type="ECO:0000313" key="16">
    <source>
        <dbReference type="Proteomes" id="UP000594260"/>
    </source>
</evidence>
<feature type="repeat" description="ANK" evidence="11">
    <location>
        <begin position="37"/>
        <end position="70"/>
    </location>
</feature>
<evidence type="ECO:0000313" key="15">
    <source>
        <dbReference type="EnsemblMetazoa" id="XP_022646214"/>
    </source>
</evidence>
<keyword evidence="4" id="KW-1052">Target cell membrane</keyword>
<evidence type="ECO:0000259" key="14">
    <source>
        <dbReference type="PROSITE" id="PS50011"/>
    </source>
</evidence>
<keyword evidence="2" id="KW-0268">Exocytosis</keyword>
<dbReference type="GO" id="GO:0004674">
    <property type="term" value="F:protein serine/threonine kinase activity"/>
    <property type="evidence" value="ECO:0007669"/>
    <property type="project" value="UniProtKB-KW"/>
</dbReference>
<dbReference type="PROSITE" id="PS50011">
    <property type="entry name" value="PROTEIN_KINASE_DOM"/>
    <property type="match status" value="1"/>
</dbReference>
<feature type="region of interest" description="Disordered" evidence="13">
    <location>
        <begin position="665"/>
        <end position="771"/>
    </location>
</feature>
<feature type="binding site" evidence="12">
    <location>
        <position position="877"/>
    </location>
    <ligand>
        <name>ATP</name>
        <dbReference type="ChEBI" id="CHEBI:30616"/>
    </ligand>
</feature>
<dbReference type="PANTHER" id="PTHR11584:SF369">
    <property type="entry name" value="MITOGEN-ACTIVATED PROTEIN KINASE KINASE KINASE 19-RELATED"/>
    <property type="match status" value="1"/>
</dbReference>
<feature type="region of interest" description="Disordered" evidence="13">
    <location>
        <begin position="789"/>
        <end position="829"/>
    </location>
</feature>
<dbReference type="Gene3D" id="1.25.40.20">
    <property type="entry name" value="Ankyrin repeat-containing domain"/>
    <property type="match status" value="3"/>
</dbReference>
<feature type="region of interest" description="Disordered" evidence="13">
    <location>
        <begin position="483"/>
        <end position="552"/>
    </location>
</feature>
<keyword evidence="7" id="KW-0418">Kinase</keyword>
<keyword evidence="9" id="KW-0528">Neurotoxin</keyword>
<dbReference type="KEGG" id="vde:111243988"/>
<evidence type="ECO:0000256" key="2">
    <source>
        <dbReference type="ARBA" id="ARBA00022483"/>
    </source>
</evidence>
<name>A0A7M7J3B3_VARDE</name>
<dbReference type="GO" id="GO:0044231">
    <property type="term" value="C:host cell presynaptic membrane"/>
    <property type="evidence" value="ECO:0007669"/>
    <property type="project" value="UniProtKB-KW"/>
</dbReference>
<feature type="compositionally biased region" description="Gly residues" evidence="13">
    <location>
        <begin position="573"/>
        <end position="585"/>
    </location>
</feature>
<dbReference type="GeneID" id="111243988"/>
<evidence type="ECO:0000256" key="9">
    <source>
        <dbReference type="ARBA" id="ARBA00023028"/>
    </source>
</evidence>
<dbReference type="GO" id="GO:0006887">
    <property type="term" value="P:exocytosis"/>
    <property type="evidence" value="ECO:0007669"/>
    <property type="project" value="UniProtKB-KW"/>
</dbReference>
<dbReference type="SUPFAM" id="SSF56112">
    <property type="entry name" value="Protein kinase-like (PK-like)"/>
    <property type="match status" value="1"/>
</dbReference>
<feature type="repeat" description="ANK" evidence="11">
    <location>
        <begin position="72"/>
        <end position="104"/>
    </location>
</feature>
<feature type="repeat" description="ANK" evidence="11">
    <location>
        <begin position="258"/>
        <end position="290"/>
    </location>
</feature>
<keyword evidence="6 12" id="KW-0547">Nucleotide-binding</keyword>
<keyword evidence="16" id="KW-1185">Reference proteome</keyword>
<keyword evidence="11" id="KW-0040">ANK repeat</keyword>
<feature type="region of interest" description="Disordered" evidence="13">
    <location>
        <begin position="374"/>
        <end position="409"/>
    </location>
</feature>
<keyword evidence="10" id="KW-0472">Membrane</keyword>
<dbReference type="InterPro" id="IPR002110">
    <property type="entry name" value="Ankyrin_rpt"/>
</dbReference>
<accession>A0A7M7J3B3</accession>
<sequence length="1117" mass="119115">MAGMMQAETSGTHGGTSGAGSGAQPRGHPLPGPRISHGDHRLVAAARDGGVKKLRRLLQKHGVNVNARDAQTGNTALMVASLVQDADAIAALLEAGADPTLHNYTGQNCLDSLTPSLVQYVLRSPDIVDCAGVKSDEKRLLLAAWSGAKEHVLRLLTTTSVDVNCTNAEGSTPLTLLCRDLGTFTELHANQVIDGYDPLAVIQILLDHGVLIHRDVNHQDRQGRSCLHYAAHTRCEHTAPVIALLLHHGARVDMKDKHGFCPLHFASQAGSVEALRLLLDAGADPSAPGLGGITPLHLAASAGNTDAVILLLERRADVLTFASDGKSPLCCAANQEVYNILRGAVEARLASPTNSTLRSEKKKLAQLILQQSGPSMLANQSEEDEDSSGTESPQPLSEPEGASGDQRYDMHEVAPDDLRRRLVEDDIQLMNQVQKILDESEWEEKSSAATLDPSAAYHHQTTMPSNSVLDPSPEVAHLSIQDNPLVDDEGPDGPCYSVAAKKANGSEVQPELPPRFSSVSRPKVKKPSPHLSRMKLDRETAESLTSGRQSQIDTNSHYYYKFPASSQTMGGITSSGGLSGGGGGAESDNDSLYTKPEERAAIVRPQRPQPLQQPLKLSILKPTAAAASAAKGALLSKFLPPWANRASHLSSASWVYLPQVSPGETGDVGFSDDDDGASPSPQPPLGMNHGTLNAGGGTGTLSSNGSSDNIVVPQLPARSSLSLTRRDARKPPKNPVGPPPALSRDALPKDGTYCGGAMYANPTRDSTSNLASQIPPNVKVIDAPQTMSNARRAKGSTALNTRPVMGGSLRPSTKTPLPQGIHSDPKVAPATPKSFPEIPAFSSDPPFPWVKGKLIGKGAFGLVWCGMNGTGQLVAVKQFQIQEQEHTDEVLSAVQLEVDILQSLKHMNIVGFLGVQQDGASINLFLEFVSGGTLASNLAQFGAFPESVVQRYARQLFQAAAYLHSRSVIHRDIKGNNVMVCPGTGTIKIIDFGCATFDPSGTDHERLAASARGTPYWMAPEVICQQECSHKSDMWSIGCTLIEMFQTKPPWYELSPLAAAFAIGQGTSEPKFPEHLTQNARDIVLKCLNRTPSERPRAEEILGHPFLQTGDIESNAS</sequence>
<feature type="region of interest" description="Disordered" evidence="13">
    <location>
        <begin position="1"/>
        <end position="37"/>
    </location>
</feature>